<dbReference type="InterPro" id="IPR020449">
    <property type="entry name" value="Tscrpt_reg_AraC-type_HTH"/>
</dbReference>
<evidence type="ECO:0000256" key="5">
    <source>
        <dbReference type="ARBA" id="ARBA00023163"/>
    </source>
</evidence>
<dbReference type="SMART" id="SM00342">
    <property type="entry name" value="HTH_ARAC"/>
    <property type="match status" value="1"/>
</dbReference>
<comment type="caution">
    <text evidence="7">The sequence shown here is derived from an EMBL/GenBank/DDBJ whole genome shotgun (WGS) entry which is preliminary data.</text>
</comment>
<evidence type="ECO:0000313" key="7">
    <source>
        <dbReference type="EMBL" id="MBD2865650.1"/>
    </source>
</evidence>
<dbReference type="Proteomes" id="UP000639396">
    <property type="component" value="Unassembled WGS sequence"/>
</dbReference>
<dbReference type="Pfam" id="PF12833">
    <property type="entry name" value="HTH_18"/>
    <property type="match status" value="1"/>
</dbReference>
<evidence type="ECO:0000256" key="1">
    <source>
        <dbReference type="ARBA" id="ARBA00022490"/>
    </source>
</evidence>
<keyword evidence="5" id="KW-0804">Transcription</keyword>
<dbReference type="PANTHER" id="PTHR46796:SF13">
    <property type="entry name" value="HTH-TYPE TRANSCRIPTIONAL ACTIVATOR RHAS"/>
    <property type="match status" value="1"/>
</dbReference>
<protein>
    <submittedName>
        <fullName evidence="7">Helix-turn-helix transcriptional regulator</fullName>
    </submittedName>
</protein>
<dbReference type="InterPro" id="IPR018060">
    <property type="entry name" value="HTH_AraC"/>
</dbReference>
<dbReference type="PROSITE" id="PS00041">
    <property type="entry name" value="HTH_ARAC_FAMILY_1"/>
    <property type="match status" value="1"/>
</dbReference>
<dbReference type="Gene3D" id="1.10.10.60">
    <property type="entry name" value="Homeodomain-like"/>
    <property type="match status" value="2"/>
</dbReference>
<dbReference type="InterPro" id="IPR018062">
    <property type="entry name" value="HTH_AraC-typ_CS"/>
</dbReference>
<keyword evidence="1" id="KW-0963">Cytoplasm</keyword>
<keyword evidence="3" id="KW-0238">DNA-binding</keyword>
<dbReference type="InterPro" id="IPR050204">
    <property type="entry name" value="AraC_XylS_family_regulators"/>
</dbReference>
<organism evidence="7 8">
    <name type="scientific">Paenibacillus oceani</name>
    <dbReference type="NCBI Taxonomy" id="2772510"/>
    <lineage>
        <taxon>Bacteria</taxon>
        <taxon>Bacillati</taxon>
        <taxon>Bacillota</taxon>
        <taxon>Bacilli</taxon>
        <taxon>Bacillales</taxon>
        <taxon>Paenibacillaceae</taxon>
        <taxon>Paenibacillus</taxon>
    </lineage>
</organism>
<dbReference type="EMBL" id="JACXJA010000045">
    <property type="protein sequence ID" value="MBD2865650.1"/>
    <property type="molecule type" value="Genomic_DNA"/>
</dbReference>
<reference evidence="7" key="1">
    <citation type="submission" date="2020-09" db="EMBL/GenBank/DDBJ databases">
        <title>A novel bacterium of genus Paenibacillus, isolated from South China Sea.</title>
        <authorList>
            <person name="Huang H."/>
            <person name="Mo K."/>
            <person name="Hu Y."/>
        </authorList>
    </citation>
    <scope>NUCLEOTIDE SEQUENCE</scope>
    <source>
        <strain evidence="7">IB182363</strain>
    </source>
</reference>
<gene>
    <name evidence="7" type="ORF">IDH45_27075</name>
</gene>
<accession>A0A927CDJ6</accession>
<dbReference type="SUPFAM" id="SSF51215">
    <property type="entry name" value="Regulatory protein AraC"/>
    <property type="match status" value="1"/>
</dbReference>
<keyword evidence="4" id="KW-0010">Activator</keyword>
<evidence type="ECO:0000259" key="6">
    <source>
        <dbReference type="PROSITE" id="PS01124"/>
    </source>
</evidence>
<feature type="domain" description="HTH araC/xylS-type" evidence="6">
    <location>
        <begin position="179"/>
        <end position="277"/>
    </location>
</feature>
<dbReference type="InterPro" id="IPR009057">
    <property type="entry name" value="Homeodomain-like_sf"/>
</dbReference>
<name>A0A927CDJ6_9BACL</name>
<dbReference type="InterPro" id="IPR003313">
    <property type="entry name" value="AraC-bd"/>
</dbReference>
<dbReference type="RefSeq" id="WP_190931272.1">
    <property type="nucleotide sequence ID" value="NZ_JACXJA010000045.1"/>
</dbReference>
<proteinExistence type="predicted"/>
<dbReference type="InterPro" id="IPR037923">
    <property type="entry name" value="HTH-like"/>
</dbReference>
<evidence type="ECO:0000256" key="3">
    <source>
        <dbReference type="ARBA" id="ARBA00023125"/>
    </source>
</evidence>
<evidence type="ECO:0000256" key="2">
    <source>
        <dbReference type="ARBA" id="ARBA00023015"/>
    </source>
</evidence>
<keyword evidence="8" id="KW-1185">Reference proteome</keyword>
<dbReference type="GO" id="GO:0043565">
    <property type="term" value="F:sequence-specific DNA binding"/>
    <property type="evidence" value="ECO:0007669"/>
    <property type="project" value="InterPro"/>
</dbReference>
<dbReference type="PRINTS" id="PR00032">
    <property type="entry name" value="HTHARAC"/>
</dbReference>
<dbReference type="Gene3D" id="2.60.120.10">
    <property type="entry name" value="Jelly Rolls"/>
    <property type="match status" value="1"/>
</dbReference>
<dbReference type="SUPFAM" id="SSF46689">
    <property type="entry name" value="Homeodomain-like"/>
    <property type="match status" value="1"/>
</dbReference>
<dbReference type="PANTHER" id="PTHR46796">
    <property type="entry name" value="HTH-TYPE TRANSCRIPTIONAL ACTIVATOR RHAS-RELATED"/>
    <property type="match status" value="1"/>
</dbReference>
<dbReference type="PROSITE" id="PS01124">
    <property type="entry name" value="HTH_ARAC_FAMILY_2"/>
    <property type="match status" value="1"/>
</dbReference>
<evidence type="ECO:0000313" key="8">
    <source>
        <dbReference type="Proteomes" id="UP000639396"/>
    </source>
</evidence>
<dbReference type="Pfam" id="PF02311">
    <property type="entry name" value="AraC_binding"/>
    <property type="match status" value="1"/>
</dbReference>
<dbReference type="GO" id="GO:0003700">
    <property type="term" value="F:DNA-binding transcription factor activity"/>
    <property type="evidence" value="ECO:0007669"/>
    <property type="project" value="InterPro"/>
</dbReference>
<dbReference type="AlphaFoldDB" id="A0A927CDJ6"/>
<dbReference type="InterPro" id="IPR014710">
    <property type="entry name" value="RmlC-like_jellyroll"/>
</dbReference>
<sequence length="286" mass="33430">MFYEDVRLERELNFVRKIGRLSEHDMHVHDALEVSILLKNDAKYRLIGRDYHGKPGDVFVFRPFEPHYNLVQDTEKPVHWIMLLFSPSIVRSIPEGGKLLRPFYTAASRFSPLIPAHSPYAIAIHDAARQAVLEEENRLPGWQAKQFQAFIDIVVHLYRYYLELDRDAHIDRSTDEGVLRVIEYVLSHFSEDIAIDRLVAMAQMRKTMFYTKFKEMTSLSPNEFISRLRLQSAVYLLDYSDKSVTDIAFECGFHSLSYFNKQFKQFKGLSPREHRNRMKLAGPPGT</sequence>
<keyword evidence="2" id="KW-0805">Transcription regulation</keyword>
<evidence type="ECO:0000256" key="4">
    <source>
        <dbReference type="ARBA" id="ARBA00023159"/>
    </source>
</evidence>